<keyword evidence="6 8" id="KW-0472">Membrane</keyword>
<evidence type="ECO:0000256" key="2">
    <source>
        <dbReference type="ARBA" id="ARBA00022676"/>
    </source>
</evidence>
<protein>
    <submittedName>
        <fullName evidence="9">Uncharacterized protein</fullName>
    </submittedName>
</protein>
<evidence type="ECO:0000313" key="10">
    <source>
        <dbReference type="Proteomes" id="UP000467840"/>
    </source>
</evidence>
<keyword evidence="2" id="KW-0328">Glycosyltransferase</keyword>
<name>A0A6A6KD41_HEVBR</name>
<sequence>MNTVLSAMALDYPPEKLSVYLSDDGGSSPTLRVLERLVLLLEEVLSSGGSVQTWWNEQRIWMIKSVTVYTYGSLDAILKWVGLRKASFVPTNKVAKEGQITLYQKGKFSYQASTVLLAPMVALIILNMVSLVGRVARMFIPGTWKYMFGQVFLTLYNVALNFPVIEGMLLRKDEGRIPFSVSLLSVVFSLAFLYLGSIAL</sequence>
<evidence type="ECO:0000256" key="6">
    <source>
        <dbReference type="ARBA" id="ARBA00023136"/>
    </source>
</evidence>
<evidence type="ECO:0000313" key="9">
    <source>
        <dbReference type="EMBL" id="KAF2285419.1"/>
    </source>
</evidence>
<evidence type="ECO:0000256" key="4">
    <source>
        <dbReference type="ARBA" id="ARBA00022692"/>
    </source>
</evidence>
<evidence type="ECO:0000256" key="8">
    <source>
        <dbReference type="SAM" id="Phobius"/>
    </source>
</evidence>
<feature type="transmembrane region" description="Helical" evidence="8">
    <location>
        <begin position="177"/>
        <end position="199"/>
    </location>
</feature>
<keyword evidence="10" id="KW-1185">Reference proteome</keyword>
<evidence type="ECO:0000256" key="5">
    <source>
        <dbReference type="ARBA" id="ARBA00022989"/>
    </source>
</evidence>
<evidence type="ECO:0000256" key="3">
    <source>
        <dbReference type="ARBA" id="ARBA00022679"/>
    </source>
</evidence>
<proteinExistence type="predicted"/>
<feature type="transmembrane region" description="Helical" evidence="8">
    <location>
        <begin position="146"/>
        <end position="165"/>
    </location>
</feature>
<dbReference type="Pfam" id="PF03552">
    <property type="entry name" value="Cellulose_synt"/>
    <property type="match status" value="2"/>
</dbReference>
<comment type="caution">
    <text evidence="9">The sequence shown here is derived from an EMBL/GenBank/DDBJ whole genome shotgun (WGS) entry which is preliminary data.</text>
</comment>
<dbReference type="Proteomes" id="UP000467840">
    <property type="component" value="Chromosome 3"/>
</dbReference>
<dbReference type="GO" id="GO:0016760">
    <property type="term" value="F:cellulose synthase (UDP-forming) activity"/>
    <property type="evidence" value="ECO:0007669"/>
    <property type="project" value="InterPro"/>
</dbReference>
<dbReference type="AlphaFoldDB" id="A0A6A6KD41"/>
<dbReference type="GO" id="GO:0071555">
    <property type="term" value="P:cell wall organization"/>
    <property type="evidence" value="ECO:0007669"/>
    <property type="project" value="UniProtKB-KW"/>
</dbReference>
<keyword evidence="7" id="KW-0961">Cell wall biogenesis/degradation</keyword>
<dbReference type="InterPro" id="IPR005150">
    <property type="entry name" value="Cellulose_synth"/>
</dbReference>
<dbReference type="GO" id="GO:0030244">
    <property type="term" value="P:cellulose biosynthetic process"/>
    <property type="evidence" value="ECO:0007669"/>
    <property type="project" value="InterPro"/>
</dbReference>
<keyword evidence="3" id="KW-0808">Transferase</keyword>
<organism evidence="9 10">
    <name type="scientific">Hevea brasiliensis</name>
    <name type="common">Para rubber tree</name>
    <name type="synonym">Siphonia brasiliensis</name>
    <dbReference type="NCBI Taxonomy" id="3981"/>
    <lineage>
        <taxon>Eukaryota</taxon>
        <taxon>Viridiplantae</taxon>
        <taxon>Streptophyta</taxon>
        <taxon>Embryophyta</taxon>
        <taxon>Tracheophyta</taxon>
        <taxon>Spermatophyta</taxon>
        <taxon>Magnoliopsida</taxon>
        <taxon>eudicotyledons</taxon>
        <taxon>Gunneridae</taxon>
        <taxon>Pentapetalae</taxon>
        <taxon>rosids</taxon>
        <taxon>fabids</taxon>
        <taxon>Malpighiales</taxon>
        <taxon>Euphorbiaceae</taxon>
        <taxon>Crotonoideae</taxon>
        <taxon>Micrandreae</taxon>
        <taxon>Hevea</taxon>
    </lineage>
</organism>
<dbReference type="GO" id="GO:0012505">
    <property type="term" value="C:endomembrane system"/>
    <property type="evidence" value="ECO:0007669"/>
    <property type="project" value="UniProtKB-SubCell"/>
</dbReference>
<dbReference type="GO" id="GO:0016020">
    <property type="term" value="C:membrane"/>
    <property type="evidence" value="ECO:0007669"/>
    <property type="project" value="InterPro"/>
</dbReference>
<reference evidence="9 10" key="1">
    <citation type="journal article" date="2020" name="Mol. Plant">
        <title>The Chromosome-Based Rubber Tree Genome Provides New Insights into Spurge Genome Evolution and Rubber Biosynthesis.</title>
        <authorList>
            <person name="Liu J."/>
            <person name="Shi C."/>
            <person name="Shi C.C."/>
            <person name="Li W."/>
            <person name="Zhang Q.J."/>
            <person name="Zhang Y."/>
            <person name="Li K."/>
            <person name="Lu H.F."/>
            <person name="Shi C."/>
            <person name="Zhu S.T."/>
            <person name="Xiao Z.Y."/>
            <person name="Nan H."/>
            <person name="Yue Y."/>
            <person name="Zhu X.G."/>
            <person name="Wu Y."/>
            <person name="Hong X.N."/>
            <person name="Fan G.Y."/>
            <person name="Tong Y."/>
            <person name="Zhang D."/>
            <person name="Mao C.L."/>
            <person name="Liu Y.L."/>
            <person name="Hao S.J."/>
            <person name="Liu W.Q."/>
            <person name="Lv M.Q."/>
            <person name="Zhang H.B."/>
            <person name="Liu Y."/>
            <person name="Hu-Tang G.R."/>
            <person name="Wang J.P."/>
            <person name="Wang J.H."/>
            <person name="Sun Y.H."/>
            <person name="Ni S.B."/>
            <person name="Chen W.B."/>
            <person name="Zhang X.C."/>
            <person name="Jiao Y.N."/>
            <person name="Eichler E.E."/>
            <person name="Li G.H."/>
            <person name="Liu X."/>
            <person name="Gao L.Z."/>
        </authorList>
    </citation>
    <scope>NUCLEOTIDE SEQUENCE [LARGE SCALE GENOMIC DNA]</scope>
    <source>
        <strain evidence="10">cv. GT1</strain>
        <tissue evidence="9">Leaf</tissue>
    </source>
</reference>
<keyword evidence="5 8" id="KW-1133">Transmembrane helix</keyword>
<dbReference type="EMBL" id="JAAGAX010000017">
    <property type="protein sequence ID" value="KAF2285419.1"/>
    <property type="molecule type" value="Genomic_DNA"/>
</dbReference>
<keyword evidence="4 8" id="KW-0812">Transmembrane</keyword>
<feature type="transmembrane region" description="Helical" evidence="8">
    <location>
        <begin position="115"/>
        <end position="140"/>
    </location>
</feature>
<comment type="subcellular location">
    <subcellularLocation>
        <location evidence="1">Endomembrane system</location>
    </subcellularLocation>
</comment>
<evidence type="ECO:0000256" key="7">
    <source>
        <dbReference type="ARBA" id="ARBA00023316"/>
    </source>
</evidence>
<dbReference type="PANTHER" id="PTHR13301">
    <property type="entry name" value="X-BOX TRANSCRIPTION FACTOR-RELATED"/>
    <property type="match status" value="1"/>
</dbReference>
<gene>
    <name evidence="9" type="ORF">GH714_004256</name>
</gene>
<evidence type="ECO:0000256" key="1">
    <source>
        <dbReference type="ARBA" id="ARBA00004308"/>
    </source>
</evidence>
<accession>A0A6A6KD41</accession>